<feature type="transmembrane region" description="Helical" evidence="7">
    <location>
        <begin position="508"/>
        <end position="527"/>
    </location>
</feature>
<keyword evidence="10" id="KW-1185">Reference proteome</keyword>
<evidence type="ECO:0000313" key="10">
    <source>
        <dbReference type="Proteomes" id="UP000265140"/>
    </source>
</evidence>
<feature type="compositionally biased region" description="Polar residues" evidence="6">
    <location>
        <begin position="93"/>
        <end position="105"/>
    </location>
</feature>
<feature type="transmembrane region" description="Helical" evidence="7">
    <location>
        <begin position="478"/>
        <end position="501"/>
    </location>
</feature>
<dbReference type="OMA" id="IYTPPQC"/>
<feature type="compositionally biased region" description="Polar residues" evidence="6">
    <location>
        <begin position="170"/>
        <end position="188"/>
    </location>
</feature>
<reference evidence="9" key="2">
    <citation type="submission" date="2020-02" db="EMBL/GenBank/DDBJ databases">
        <title>Esox lucius (northern pike) genome, fEsoLuc1, primary haplotype.</title>
        <authorList>
            <person name="Myers G."/>
            <person name="Karagic N."/>
            <person name="Meyer A."/>
            <person name="Pippel M."/>
            <person name="Reichard M."/>
            <person name="Winkler S."/>
            <person name="Tracey A."/>
            <person name="Sims Y."/>
            <person name="Howe K."/>
            <person name="Rhie A."/>
            <person name="Formenti G."/>
            <person name="Durbin R."/>
            <person name="Fedrigo O."/>
            <person name="Jarvis E.D."/>
        </authorList>
    </citation>
    <scope>NUCLEOTIDE SEQUENCE [LARGE SCALE GENOMIC DNA]</scope>
</reference>
<protein>
    <recommendedName>
        <fullName evidence="8">SUN domain-containing protein</fullName>
    </recommendedName>
</protein>
<feature type="compositionally biased region" description="Basic and acidic residues" evidence="6">
    <location>
        <begin position="675"/>
        <end position="686"/>
    </location>
</feature>
<evidence type="ECO:0000256" key="5">
    <source>
        <dbReference type="ARBA" id="ARBA00037816"/>
    </source>
</evidence>
<organism evidence="9 10">
    <name type="scientific">Esox lucius</name>
    <name type="common">Northern pike</name>
    <dbReference type="NCBI Taxonomy" id="8010"/>
    <lineage>
        <taxon>Eukaryota</taxon>
        <taxon>Metazoa</taxon>
        <taxon>Chordata</taxon>
        <taxon>Craniata</taxon>
        <taxon>Vertebrata</taxon>
        <taxon>Euteleostomi</taxon>
        <taxon>Actinopterygii</taxon>
        <taxon>Neopterygii</taxon>
        <taxon>Teleostei</taxon>
        <taxon>Protacanthopterygii</taxon>
        <taxon>Esociformes</taxon>
        <taxon>Esocidae</taxon>
        <taxon>Esox</taxon>
    </lineage>
</organism>
<dbReference type="GO" id="GO:0005637">
    <property type="term" value="C:nuclear inner membrane"/>
    <property type="evidence" value="ECO:0007669"/>
    <property type="project" value="UniProtKB-SubCell"/>
</dbReference>
<dbReference type="InterPro" id="IPR045119">
    <property type="entry name" value="SUN1-5"/>
</dbReference>
<evidence type="ECO:0000259" key="8">
    <source>
        <dbReference type="PROSITE" id="PS51469"/>
    </source>
</evidence>
<dbReference type="Pfam" id="PF07738">
    <property type="entry name" value="Sad1_UNC"/>
    <property type="match status" value="1"/>
</dbReference>
<feature type="compositionally biased region" description="Low complexity" evidence="6">
    <location>
        <begin position="729"/>
        <end position="739"/>
    </location>
</feature>
<dbReference type="InterPro" id="IPR012919">
    <property type="entry name" value="SUN_dom"/>
</dbReference>
<dbReference type="PROSITE" id="PS51469">
    <property type="entry name" value="SUN"/>
    <property type="match status" value="1"/>
</dbReference>
<name>A0A3P9A8L3_ESOLU</name>
<dbReference type="Proteomes" id="UP000265140">
    <property type="component" value="Chromosome 11"/>
</dbReference>
<reference evidence="10" key="1">
    <citation type="journal article" date="2014" name="PLoS ONE">
        <title>The genome and linkage map of the northern pike (Esox lucius): conserved synteny revealed between the salmonid sister group and the Neoteleostei.</title>
        <authorList>
            <person name="Rondeau E.B."/>
            <person name="Minkley D.R."/>
            <person name="Leong J.S."/>
            <person name="Messmer A.M."/>
            <person name="Jantzen J.R."/>
            <person name="von Schalburg K.R."/>
            <person name="Lemon C."/>
            <person name="Bird N.H."/>
            <person name="Koop B.F."/>
        </authorList>
    </citation>
    <scope>NUCLEOTIDE SEQUENCE</scope>
</reference>
<keyword evidence="2 7" id="KW-1133">Transmembrane helix</keyword>
<dbReference type="FunFam" id="2.60.120.260:FF:000009">
    <property type="entry name" value="SUN domain-containing protein 1 isoform X1"/>
    <property type="match status" value="1"/>
</dbReference>
<dbReference type="Gene3D" id="2.60.120.260">
    <property type="entry name" value="Galactose-binding domain-like"/>
    <property type="match status" value="1"/>
</dbReference>
<evidence type="ECO:0000313" key="9">
    <source>
        <dbReference type="Ensembl" id="ENSELUP00000037047.2"/>
    </source>
</evidence>
<dbReference type="GO" id="GO:0034993">
    <property type="term" value="C:meiotic nuclear membrane microtubule tethering complex"/>
    <property type="evidence" value="ECO:0007669"/>
    <property type="project" value="TreeGrafter"/>
</dbReference>
<evidence type="ECO:0000256" key="1">
    <source>
        <dbReference type="ARBA" id="ARBA00022692"/>
    </source>
</evidence>
<feature type="compositionally biased region" description="Polar residues" evidence="6">
    <location>
        <begin position="119"/>
        <end position="128"/>
    </location>
</feature>
<comment type="subcellular location">
    <subcellularLocation>
        <location evidence="5">Nucleus inner membrane</location>
        <topology evidence="5">Single-pass type II membrane protein</topology>
    </subcellularLocation>
</comment>
<dbReference type="InParanoid" id="A0A3P9A8L3"/>
<dbReference type="STRING" id="8010.ENSELUP00000037047"/>
<sequence>MQGTEVCQVYQQNRASDRRMTMDFSRLHTYTPPQCAPENTGYTYSLSSSYSTAALEFEKEHQIAPVFDSPRMSRRSLRLQTTGGLYGNDSLADISSQNHGYSSGVSGRRESRTVRSRKQQSATNSLSLSLIQTPRKTLSFSSTNTPTAASDASLLSSTLDQSSLRQRIATATTDSHWGSDQDASLRVTSSEEHRSMGLNGGSNSKGSHSHTMLANGYICKDCSIHSERKDALTTYSSSSMFSSSSQAASAFSSSSSAGASSSSLYCADRSRRNKTGVLVSFSNTCIHHSRRVLAPVMSLVTLLFQNVLWLGTRARSHTGKGVWASLSAWSRQAVTSGASSVSWLFKQTTLHRMMGYKTDSYEGKAHSSYCGSMNVKDVVTGDGHQHFFNGSLCDDCKGKQHLETHTLDHSNTQGSWVRRHVGALWTLMTHTGSRLFQPGYFVVRAGRALGTAVQSVAQRLLSVLWLLLAAPGKTVRGLFWYLGTGWYQLVCGMSLFNVFFLTRCLPRLLRLLLFLLLFLLPLGLWFWGPSSFLGYLPVVNLTEWRSRLGSPFALSSSSLTPGLVPTPASLLEKTTAAPPFTQPQPVLPPVANVDPESLERLERVERGLALLWERVQQGDQRQEQRHGDTLAQYTLLREQLDSQTDRRSLGLWISGLLEERITVLRGELEQQGQKDASRRAQTEEQRVQQQQSQETRLAELEVLLKLLATKTEEVHLKQQQQQPEEKKTGGASPAPAPVSVSVGVDQEAHDALLAEVQRLEAELGRIRGDLQGVMGCKGKCEQLDTIQETVSAQVRQELRAAFYGSDHQGQPEIPEGLLRWLSSRYVSGTDLQALLASLELSILRNVSVQLEKGWAEARAEAEVRDSVVTKTQAVTESVQHTAATAGLSEEQVQLIVQNALKLYSQDRTGQVDYALESGGGSILSTRCSETYETRTALMSLFSVPLWYFSQSPRVVIQPDVYPGNCWAFKGSQGYLVIRLSLKILPTSFCLEHIPKALSPTGNITSAPRNFTVYGLDDEHQEEGKMLGRYIYQEDGDAMQNFPVMEKNDRAFQIIEVRVLTNWGHPEYTCLYRFRVHGEPRVP</sequence>
<dbReference type="FunCoup" id="A0A3P9A8L3">
    <property type="interactions" value="258"/>
</dbReference>
<dbReference type="AlphaFoldDB" id="A0A3P9A8L3"/>
<reference evidence="9" key="4">
    <citation type="submission" date="2025-09" db="UniProtKB">
        <authorList>
            <consortium name="Ensembl"/>
        </authorList>
    </citation>
    <scope>IDENTIFICATION</scope>
</reference>
<dbReference type="Bgee" id="ENSELUG00000016540">
    <property type="expression patterns" value="Expressed in brain and 15 other cell types or tissues"/>
</dbReference>
<feature type="region of interest" description="Disordered" evidence="6">
    <location>
        <begin position="668"/>
        <end position="692"/>
    </location>
</feature>
<feature type="domain" description="SUN" evidence="8">
    <location>
        <begin position="919"/>
        <end position="1080"/>
    </location>
</feature>
<accession>A0A3P9A8L3</accession>
<dbReference type="PANTHER" id="PTHR12911:SF23">
    <property type="entry name" value="SUN DOMAIN-CONTAINING PROTEIN 1"/>
    <property type="match status" value="1"/>
</dbReference>
<proteinExistence type="predicted"/>
<dbReference type="PANTHER" id="PTHR12911">
    <property type="entry name" value="SAD1/UNC-84-LIKE PROTEIN-RELATED"/>
    <property type="match status" value="1"/>
</dbReference>
<dbReference type="GO" id="GO:0043495">
    <property type="term" value="F:protein-membrane adaptor activity"/>
    <property type="evidence" value="ECO:0007669"/>
    <property type="project" value="TreeGrafter"/>
</dbReference>
<keyword evidence="1 7" id="KW-0812">Transmembrane</keyword>
<dbReference type="GeneTree" id="ENSGT00940000155830"/>
<evidence type="ECO:0000256" key="4">
    <source>
        <dbReference type="ARBA" id="ARBA00023136"/>
    </source>
</evidence>
<evidence type="ECO:0000256" key="2">
    <source>
        <dbReference type="ARBA" id="ARBA00022989"/>
    </source>
</evidence>
<feature type="region of interest" description="Disordered" evidence="6">
    <location>
        <begin position="714"/>
        <end position="739"/>
    </location>
</feature>
<evidence type="ECO:0000256" key="6">
    <source>
        <dbReference type="SAM" id="MobiDB-lite"/>
    </source>
</evidence>
<evidence type="ECO:0000256" key="3">
    <source>
        <dbReference type="ARBA" id="ARBA00023054"/>
    </source>
</evidence>
<feature type="region of interest" description="Disordered" evidence="6">
    <location>
        <begin position="170"/>
        <end position="207"/>
    </location>
</feature>
<evidence type="ECO:0000256" key="7">
    <source>
        <dbReference type="SAM" id="Phobius"/>
    </source>
</evidence>
<keyword evidence="3" id="KW-0175">Coiled coil</keyword>
<dbReference type="OrthoDB" id="342281at2759"/>
<gene>
    <name evidence="9" type="primary">SUN1</name>
</gene>
<feature type="region of interest" description="Disordered" evidence="6">
    <location>
        <begin position="88"/>
        <end position="128"/>
    </location>
</feature>
<reference evidence="9" key="3">
    <citation type="submission" date="2025-08" db="UniProtKB">
        <authorList>
            <consortium name="Ensembl"/>
        </authorList>
    </citation>
    <scope>IDENTIFICATION</scope>
</reference>
<keyword evidence="4 7" id="KW-0472">Membrane</keyword>
<dbReference type="Ensembl" id="ENSELUT00000039891.3">
    <property type="protein sequence ID" value="ENSELUP00000037047.2"/>
    <property type="gene ID" value="ENSELUG00000016540.3"/>
</dbReference>